<evidence type="ECO:0000313" key="4">
    <source>
        <dbReference type="Proteomes" id="UP001465976"/>
    </source>
</evidence>
<reference evidence="3 4" key="1">
    <citation type="submission" date="2024-02" db="EMBL/GenBank/DDBJ databases">
        <title>A draft genome for the cacao thread blight pathogen Marasmius crinis-equi.</title>
        <authorList>
            <person name="Cohen S.P."/>
            <person name="Baruah I.K."/>
            <person name="Amoako-Attah I."/>
            <person name="Bukari Y."/>
            <person name="Meinhardt L.W."/>
            <person name="Bailey B.A."/>
        </authorList>
    </citation>
    <scope>NUCLEOTIDE SEQUENCE [LARGE SCALE GENOMIC DNA]</scope>
    <source>
        <strain evidence="3 4">GH-76</strain>
    </source>
</reference>
<dbReference type="EMBL" id="JBAHYK010001112">
    <property type="protein sequence ID" value="KAL0569469.1"/>
    <property type="molecule type" value="Genomic_DNA"/>
</dbReference>
<comment type="caution">
    <text evidence="3">The sequence shown here is derived from an EMBL/GenBank/DDBJ whole genome shotgun (WGS) entry which is preliminary data.</text>
</comment>
<feature type="transmembrane region" description="Helical" evidence="2">
    <location>
        <begin position="6"/>
        <end position="29"/>
    </location>
</feature>
<sequence length="87" mass="9573">MTKIVIAVNGMSAGIDVLIALSMVFLLTVRKTRVNKTNRLLRQIVSPQRQFPKKASGSQGKYVPRQSIPSRQAQLPGGKLCARRLGQ</sequence>
<protein>
    <submittedName>
        <fullName evidence="3">Uncharacterized protein</fullName>
    </submittedName>
</protein>
<keyword evidence="4" id="KW-1185">Reference proteome</keyword>
<proteinExistence type="predicted"/>
<organism evidence="3 4">
    <name type="scientific">Marasmius crinis-equi</name>
    <dbReference type="NCBI Taxonomy" id="585013"/>
    <lineage>
        <taxon>Eukaryota</taxon>
        <taxon>Fungi</taxon>
        <taxon>Dikarya</taxon>
        <taxon>Basidiomycota</taxon>
        <taxon>Agaricomycotina</taxon>
        <taxon>Agaricomycetes</taxon>
        <taxon>Agaricomycetidae</taxon>
        <taxon>Agaricales</taxon>
        <taxon>Marasmiineae</taxon>
        <taxon>Marasmiaceae</taxon>
        <taxon>Marasmius</taxon>
    </lineage>
</organism>
<gene>
    <name evidence="3" type="ORF">V5O48_012495</name>
</gene>
<keyword evidence="2" id="KW-0812">Transmembrane</keyword>
<keyword evidence="2" id="KW-0472">Membrane</keyword>
<keyword evidence="2" id="KW-1133">Transmembrane helix</keyword>
<evidence type="ECO:0000313" key="3">
    <source>
        <dbReference type="EMBL" id="KAL0569469.1"/>
    </source>
</evidence>
<feature type="region of interest" description="Disordered" evidence="1">
    <location>
        <begin position="51"/>
        <end position="79"/>
    </location>
</feature>
<name>A0ABR3F2Q0_9AGAR</name>
<dbReference type="Proteomes" id="UP001465976">
    <property type="component" value="Unassembled WGS sequence"/>
</dbReference>
<evidence type="ECO:0000256" key="1">
    <source>
        <dbReference type="SAM" id="MobiDB-lite"/>
    </source>
</evidence>
<accession>A0ABR3F2Q0</accession>
<evidence type="ECO:0000256" key="2">
    <source>
        <dbReference type="SAM" id="Phobius"/>
    </source>
</evidence>